<reference evidence="6 7" key="1">
    <citation type="submission" date="2020-08" db="EMBL/GenBank/DDBJ databases">
        <title>Genome sequence of Diaphorobacter aerolatus KACC 16536T.</title>
        <authorList>
            <person name="Hyun D.-W."/>
            <person name="Bae J.-W."/>
        </authorList>
    </citation>
    <scope>NUCLEOTIDE SEQUENCE [LARGE SCALE GENOMIC DNA]</scope>
    <source>
        <strain evidence="6 7">KACC 16536</strain>
    </source>
</reference>
<evidence type="ECO:0000313" key="7">
    <source>
        <dbReference type="Proteomes" id="UP000516028"/>
    </source>
</evidence>
<proteinExistence type="inferred from homology"/>
<dbReference type="EMBL" id="CP060783">
    <property type="protein sequence ID" value="QNP47822.1"/>
    <property type="molecule type" value="Genomic_DNA"/>
</dbReference>
<dbReference type="GO" id="GO:0003677">
    <property type="term" value="F:DNA binding"/>
    <property type="evidence" value="ECO:0007669"/>
    <property type="project" value="UniProtKB-KW"/>
</dbReference>
<dbReference type="PROSITE" id="PS50931">
    <property type="entry name" value="HTH_LYSR"/>
    <property type="match status" value="1"/>
</dbReference>
<dbReference type="InterPro" id="IPR058163">
    <property type="entry name" value="LysR-type_TF_proteobact-type"/>
</dbReference>
<dbReference type="InterPro" id="IPR000847">
    <property type="entry name" value="LysR_HTH_N"/>
</dbReference>
<comment type="similarity">
    <text evidence="1">Belongs to the LysR transcriptional regulatory family.</text>
</comment>
<feature type="domain" description="HTH lysR-type" evidence="5">
    <location>
        <begin position="1"/>
        <end position="59"/>
    </location>
</feature>
<keyword evidence="7" id="KW-1185">Reference proteome</keyword>
<dbReference type="InterPro" id="IPR036390">
    <property type="entry name" value="WH_DNA-bd_sf"/>
</dbReference>
<dbReference type="CDD" id="cd08422">
    <property type="entry name" value="PBP2_CrgA_like"/>
    <property type="match status" value="1"/>
</dbReference>
<dbReference type="PANTHER" id="PTHR30537">
    <property type="entry name" value="HTH-TYPE TRANSCRIPTIONAL REGULATOR"/>
    <property type="match status" value="1"/>
</dbReference>
<dbReference type="SUPFAM" id="SSF46785">
    <property type="entry name" value="Winged helix' DNA-binding domain"/>
    <property type="match status" value="1"/>
</dbReference>
<dbReference type="Proteomes" id="UP000516028">
    <property type="component" value="Chromosome"/>
</dbReference>
<dbReference type="Pfam" id="PF00126">
    <property type="entry name" value="HTH_1"/>
    <property type="match status" value="1"/>
</dbReference>
<dbReference type="SUPFAM" id="SSF53850">
    <property type="entry name" value="Periplasmic binding protein-like II"/>
    <property type="match status" value="1"/>
</dbReference>
<evidence type="ECO:0000256" key="4">
    <source>
        <dbReference type="ARBA" id="ARBA00023163"/>
    </source>
</evidence>
<evidence type="ECO:0000313" key="6">
    <source>
        <dbReference type="EMBL" id="QNP47822.1"/>
    </source>
</evidence>
<sequence>MDKLQAMHVFQTVVDEGGFAAAARALDMSPAGVTRYVSDLEASVGARLLQRTTRKVSLTEAGEAYIARVRHILNDVEDARAVAQAHTLEIAGVLRIAASPLLATHLLAPAIAGFRRLHPQVTFDVSVETAGHAHSVNEFDIRLLSAPPDFNGNLIARPIITAIGVLCASPEYLAERGVPLTPDDLKQHDCLQTRHPDRRVGVLELTHPEADGLTIEVRVQPVLLVNFVDTVLRALLDGAGIGTQPMELVAPHLNKGRLVRVLAPWTTGQFTLYAALPSRKFLPARTHAFLDYLTECTRESVHTAMQRAVESP</sequence>
<accession>A0A7H0GHQ6</accession>
<evidence type="ECO:0000256" key="3">
    <source>
        <dbReference type="ARBA" id="ARBA00023125"/>
    </source>
</evidence>
<dbReference type="Gene3D" id="1.10.10.10">
    <property type="entry name" value="Winged helix-like DNA-binding domain superfamily/Winged helix DNA-binding domain"/>
    <property type="match status" value="1"/>
</dbReference>
<dbReference type="RefSeq" id="WP_187723502.1">
    <property type="nucleotide sequence ID" value="NZ_CP060783.1"/>
</dbReference>
<dbReference type="FunFam" id="1.10.10.10:FF:000001">
    <property type="entry name" value="LysR family transcriptional regulator"/>
    <property type="match status" value="1"/>
</dbReference>
<evidence type="ECO:0000256" key="2">
    <source>
        <dbReference type="ARBA" id="ARBA00023015"/>
    </source>
</evidence>
<dbReference type="AlphaFoldDB" id="A0A7H0GHQ6"/>
<name>A0A7H0GHQ6_9BURK</name>
<keyword evidence="2" id="KW-0805">Transcription regulation</keyword>
<dbReference type="InterPro" id="IPR005119">
    <property type="entry name" value="LysR_subst-bd"/>
</dbReference>
<keyword evidence="4" id="KW-0804">Transcription</keyword>
<evidence type="ECO:0000259" key="5">
    <source>
        <dbReference type="PROSITE" id="PS50931"/>
    </source>
</evidence>
<dbReference type="KEGG" id="daer:H9K75_16925"/>
<dbReference type="Pfam" id="PF03466">
    <property type="entry name" value="LysR_substrate"/>
    <property type="match status" value="1"/>
</dbReference>
<keyword evidence="3" id="KW-0238">DNA-binding</keyword>
<dbReference type="GO" id="GO:0003700">
    <property type="term" value="F:DNA-binding transcription factor activity"/>
    <property type="evidence" value="ECO:0007669"/>
    <property type="project" value="InterPro"/>
</dbReference>
<protein>
    <submittedName>
        <fullName evidence="6">LysR family transcriptional regulator</fullName>
    </submittedName>
</protein>
<evidence type="ECO:0000256" key="1">
    <source>
        <dbReference type="ARBA" id="ARBA00009437"/>
    </source>
</evidence>
<dbReference type="InterPro" id="IPR036388">
    <property type="entry name" value="WH-like_DNA-bd_sf"/>
</dbReference>
<dbReference type="PANTHER" id="PTHR30537:SF5">
    <property type="entry name" value="HTH-TYPE TRANSCRIPTIONAL ACTIVATOR TTDR-RELATED"/>
    <property type="match status" value="1"/>
</dbReference>
<gene>
    <name evidence="6" type="ORF">H9K75_16925</name>
</gene>
<dbReference type="Gene3D" id="3.40.190.290">
    <property type="match status" value="1"/>
</dbReference>
<organism evidence="6 7">
    <name type="scientific">Diaphorobacter aerolatus</name>
    <dbReference type="NCBI Taxonomy" id="1288495"/>
    <lineage>
        <taxon>Bacteria</taxon>
        <taxon>Pseudomonadati</taxon>
        <taxon>Pseudomonadota</taxon>
        <taxon>Betaproteobacteria</taxon>
        <taxon>Burkholderiales</taxon>
        <taxon>Comamonadaceae</taxon>
        <taxon>Diaphorobacter</taxon>
    </lineage>
</organism>